<feature type="transmembrane region" description="Helical" evidence="8">
    <location>
        <begin position="51"/>
        <end position="74"/>
    </location>
</feature>
<proteinExistence type="inferred from homology"/>
<evidence type="ECO:0000256" key="4">
    <source>
        <dbReference type="ARBA" id="ARBA00022692"/>
    </source>
</evidence>
<evidence type="ECO:0000256" key="7">
    <source>
        <dbReference type="ARBA" id="ARBA00023177"/>
    </source>
</evidence>
<dbReference type="InterPro" id="IPR001905">
    <property type="entry name" value="Ammonium_transpt"/>
</dbReference>
<feature type="transmembrane region" description="Helical" evidence="8">
    <location>
        <begin position="86"/>
        <end position="105"/>
    </location>
</feature>
<comment type="similarity">
    <text evidence="2 8">Belongs to the ammonia transporter channel (TC 1.A.11.2) family.</text>
</comment>
<dbReference type="PANTHER" id="PTHR11730">
    <property type="entry name" value="AMMONIUM TRANSPORTER"/>
    <property type="match status" value="1"/>
</dbReference>
<dbReference type="SUPFAM" id="SSF111352">
    <property type="entry name" value="Ammonium transporter"/>
    <property type="match status" value="1"/>
</dbReference>
<name>A0AAD8Y9V9_9STRA</name>
<dbReference type="Pfam" id="PF00909">
    <property type="entry name" value="Ammonium_transp"/>
    <property type="match status" value="1"/>
</dbReference>
<keyword evidence="3 8" id="KW-0813">Transport</keyword>
<feature type="transmembrane region" description="Helical" evidence="8">
    <location>
        <begin position="252"/>
        <end position="270"/>
    </location>
</feature>
<dbReference type="AlphaFoldDB" id="A0AAD8Y9V9"/>
<dbReference type="InterPro" id="IPR024041">
    <property type="entry name" value="NH4_transpt_AmtB-like_dom"/>
</dbReference>
<feature type="domain" description="Ammonium transporter AmtB-like" evidence="9">
    <location>
        <begin position="52"/>
        <end position="474"/>
    </location>
</feature>
<dbReference type="FunFam" id="1.10.3430.10:FF:000016">
    <property type="entry name" value="Ammonium transporter"/>
    <property type="match status" value="1"/>
</dbReference>
<feature type="transmembrane region" description="Helical" evidence="8">
    <location>
        <begin position="206"/>
        <end position="231"/>
    </location>
</feature>
<organism evidence="10 11">
    <name type="scientific">Skeletonema marinoi</name>
    <dbReference type="NCBI Taxonomy" id="267567"/>
    <lineage>
        <taxon>Eukaryota</taxon>
        <taxon>Sar</taxon>
        <taxon>Stramenopiles</taxon>
        <taxon>Ochrophyta</taxon>
        <taxon>Bacillariophyta</taxon>
        <taxon>Coscinodiscophyceae</taxon>
        <taxon>Thalassiosirophycidae</taxon>
        <taxon>Thalassiosirales</taxon>
        <taxon>Skeletonemataceae</taxon>
        <taxon>Skeletonema</taxon>
        <taxon>Skeletonema marinoi-dohrnii complex</taxon>
    </lineage>
</organism>
<feature type="transmembrane region" description="Helical" evidence="8">
    <location>
        <begin position="351"/>
        <end position="369"/>
    </location>
</feature>
<evidence type="ECO:0000256" key="5">
    <source>
        <dbReference type="ARBA" id="ARBA00022989"/>
    </source>
</evidence>
<protein>
    <recommendedName>
        <fullName evidence="8">Ammonium transporter</fullName>
    </recommendedName>
</protein>
<keyword evidence="7 8" id="KW-0924">Ammonia transport</keyword>
<dbReference type="Gene3D" id="1.10.3430.10">
    <property type="entry name" value="Ammonium transporter AmtB like domains"/>
    <property type="match status" value="1"/>
</dbReference>
<evidence type="ECO:0000256" key="1">
    <source>
        <dbReference type="ARBA" id="ARBA00004141"/>
    </source>
</evidence>
<dbReference type="GO" id="GO:0008519">
    <property type="term" value="F:ammonium channel activity"/>
    <property type="evidence" value="ECO:0007669"/>
    <property type="project" value="InterPro"/>
</dbReference>
<dbReference type="Proteomes" id="UP001224775">
    <property type="component" value="Unassembled WGS sequence"/>
</dbReference>
<comment type="caution">
    <text evidence="10">The sequence shown here is derived from an EMBL/GenBank/DDBJ whole genome shotgun (WGS) entry which is preliminary data.</text>
</comment>
<keyword evidence="6 8" id="KW-0472">Membrane</keyword>
<keyword evidence="5 8" id="KW-1133">Transmembrane helix</keyword>
<evidence type="ECO:0000259" key="9">
    <source>
        <dbReference type="Pfam" id="PF00909"/>
    </source>
</evidence>
<evidence type="ECO:0000256" key="8">
    <source>
        <dbReference type="RuleBase" id="RU362002"/>
    </source>
</evidence>
<dbReference type="NCBIfam" id="TIGR00836">
    <property type="entry name" value="amt"/>
    <property type="match status" value="1"/>
</dbReference>
<evidence type="ECO:0000256" key="6">
    <source>
        <dbReference type="ARBA" id="ARBA00023136"/>
    </source>
</evidence>
<feature type="transmembrane region" description="Helical" evidence="8">
    <location>
        <begin position="423"/>
        <end position="447"/>
    </location>
</feature>
<dbReference type="EMBL" id="JATAAI010000012">
    <property type="protein sequence ID" value="KAK1741888.1"/>
    <property type="molecule type" value="Genomic_DNA"/>
</dbReference>
<gene>
    <name evidence="10" type="ORF">QTG54_007461</name>
</gene>
<accession>A0AAD8Y9V9</accession>
<evidence type="ECO:0000313" key="10">
    <source>
        <dbReference type="EMBL" id="KAK1741888.1"/>
    </source>
</evidence>
<evidence type="ECO:0000313" key="11">
    <source>
        <dbReference type="Proteomes" id="UP001224775"/>
    </source>
</evidence>
<reference evidence="10" key="1">
    <citation type="submission" date="2023-06" db="EMBL/GenBank/DDBJ databases">
        <title>Survivors Of The Sea: Transcriptome response of Skeletonema marinoi to long-term dormancy.</title>
        <authorList>
            <person name="Pinder M.I.M."/>
            <person name="Kourtchenko O."/>
            <person name="Robertson E.K."/>
            <person name="Larsson T."/>
            <person name="Maumus F."/>
            <person name="Osuna-Cruz C.M."/>
            <person name="Vancaester E."/>
            <person name="Stenow R."/>
            <person name="Vandepoele K."/>
            <person name="Ploug H."/>
            <person name="Bruchert V."/>
            <person name="Godhe A."/>
            <person name="Topel M."/>
        </authorList>
    </citation>
    <scope>NUCLEOTIDE SEQUENCE</scope>
    <source>
        <strain evidence="10">R05AC</strain>
    </source>
</reference>
<feature type="transmembrane region" description="Helical" evidence="8">
    <location>
        <begin position="137"/>
        <end position="157"/>
    </location>
</feature>
<evidence type="ECO:0000256" key="3">
    <source>
        <dbReference type="ARBA" id="ARBA00022448"/>
    </source>
</evidence>
<dbReference type="PANTHER" id="PTHR11730:SF6">
    <property type="entry name" value="AMMONIUM TRANSPORTER"/>
    <property type="match status" value="1"/>
</dbReference>
<dbReference type="GO" id="GO:0097272">
    <property type="term" value="P:ammonium homeostasis"/>
    <property type="evidence" value="ECO:0007669"/>
    <property type="project" value="TreeGrafter"/>
</dbReference>
<feature type="transmembrane region" description="Helical" evidence="8">
    <location>
        <begin position="290"/>
        <end position="312"/>
    </location>
</feature>
<keyword evidence="4 8" id="KW-0812">Transmembrane</keyword>
<comment type="subcellular location">
    <subcellularLocation>
        <location evidence="8">Cell membrane</location>
        <topology evidence="8">Multi-pass membrane protein</topology>
    </subcellularLocation>
    <subcellularLocation>
        <location evidence="1">Membrane</location>
        <topology evidence="1">Multi-pass membrane protein</topology>
    </subcellularLocation>
</comment>
<evidence type="ECO:0000256" key="2">
    <source>
        <dbReference type="ARBA" id="ARBA00005887"/>
    </source>
</evidence>
<feature type="transmembrane region" description="Helical" evidence="8">
    <location>
        <begin position="324"/>
        <end position="345"/>
    </location>
</feature>
<dbReference type="GO" id="GO:0005886">
    <property type="term" value="C:plasma membrane"/>
    <property type="evidence" value="ECO:0007669"/>
    <property type="project" value="UniProtKB-SubCell"/>
</dbReference>
<feature type="transmembrane region" description="Helical" evidence="8">
    <location>
        <begin position="164"/>
        <end position="186"/>
    </location>
</feature>
<keyword evidence="11" id="KW-1185">Reference proteome</keyword>
<dbReference type="InterPro" id="IPR029020">
    <property type="entry name" value="Ammonium/urea_transptr"/>
</dbReference>
<sequence length="558" mass="60585">MSATTSSSQSTFDACLQSLSANLTTDEQQTQMLRCISNTIDETKSGVDAFYLIYAASLVFFMQAGFAMVCAGSVRLKNLQNTMLKNLLDACGAALGFYTVGYAFAWGSSYPGIKVDNDELTFAGLSNFFLSDLDQKAFWLFQFSFAATSATIVAGALAERSQMLAYLLYSTALTAFVYPIVVHSIWTPNGFLSSFSANPLLGIGVIDYAGSLVVHVTGGQTALIAAHVLGARKGRFHEIDGRRIAKDFPGHSIALKMLGVFILWFGWYGFNAGSVYYITVKSNAVLAQNAVVNTTLSAAAGCISALLAKAWLSERQTGEATFSLTDALWGCLSGLVSVTGGCAIIDSWASIVIGLISGLIYLWGSNLLVKMQVDDAVDAIPIHLCSGVWGALSVGLFAVPEYVQLIHPGVTAAGWFYKINDGRLLACQVIGILFVLGWVTVLMLPFFGLLHYLGWLRADSLDEIVGLDISYHGANVLTNYNQGNINIADDNGSHDQYVAEHHQRRQQQREQNRKRSSLRRRMLFLDLSSSKSDHHIPTRQQEGGENAIEREEGANAVF</sequence>